<evidence type="ECO:0000313" key="3">
    <source>
        <dbReference type="Proteomes" id="UP001054945"/>
    </source>
</evidence>
<sequence>MWNSGSAASCNRARLYGWQTMASCFLTSDRCGPVWGVFQDECCLVVEGSTASCNRARLYGWETMASCCLTSDRGRVWGVFQDVCCLVVGGSFGSAPRMSGHESSCCVIHYSVPLIGQERPPGISEGRSMTGHPTESDGYPN</sequence>
<evidence type="ECO:0000256" key="1">
    <source>
        <dbReference type="SAM" id="MobiDB-lite"/>
    </source>
</evidence>
<protein>
    <submittedName>
        <fullName evidence="2">Uncharacterized protein</fullName>
    </submittedName>
</protein>
<reference evidence="2 3" key="1">
    <citation type="submission" date="2021-06" db="EMBL/GenBank/DDBJ databases">
        <title>Caerostris extrusa draft genome.</title>
        <authorList>
            <person name="Kono N."/>
            <person name="Arakawa K."/>
        </authorList>
    </citation>
    <scope>NUCLEOTIDE SEQUENCE [LARGE SCALE GENOMIC DNA]</scope>
</reference>
<evidence type="ECO:0000313" key="2">
    <source>
        <dbReference type="EMBL" id="GIY92201.1"/>
    </source>
</evidence>
<accession>A0AAV4XBA8</accession>
<comment type="caution">
    <text evidence="2">The sequence shown here is derived from an EMBL/GenBank/DDBJ whole genome shotgun (WGS) entry which is preliminary data.</text>
</comment>
<dbReference type="EMBL" id="BPLR01017510">
    <property type="protein sequence ID" value="GIY92201.1"/>
    <property type="molecule type" value="Genomic_DNA"/>
</dbReference>
<name>A0AAV4XBA8_CAEEX</name>
<feature type="region of interest" description="Disordered" evidence="1">
    <location>
        <begin position="118"/>
        <end position="141"/>
    </location>
</feature>
<dbReference type="Proteomes" id="UP001054945">
    <property type="component" value="Unassembled WGS sequence"/>
</dbReference>
<proteinExistence type="predicted"/>
<keyword evidence="3" id="KW-1185">Reference proteome</keyword>
<dbReference type="AlphaFoldDB" id="A0AAV4XBA8"/>
<organism evidence="2 3">
    <name type="scientific">Caerostris extrusa</name>
    <name type="common">Bark spider</name>
    <name type="synonym">Caerostris bankana</name>
    <dbReference type="NCBI Taxonomy" id="172846"/>
    <lineage>
        <taxon>Eukaryota</taxon>
        <taxon>Metazoa</taxon>
        <taxon>Ecdysozoa</taxon>
        <taxon>Arthropoda</taxon>
        <taxon>Chelicerata</taxon>
        <taxon>Arachnida</taxon>
        <taxon>Araneae</taxon>
        <taxon>Araneomorphae</taxon>
        <taxon>Entelegynae</taxon>
        <taxon>Araneoidea</taxon>
        <taxon>Araneidae</taxon>
        <taxon>Caerostris</taxon>
    </lineage>
</organism>
<gene>
    <name evidence="2" type="ORF">CEXT_507891</name>
</gene>